<dbReference type="EMBL" id="KZ678403">
    <property type="protein sequence ID" value="PSR93922.1"/>
    <property type="molecule type" value="Genomic_DNA"/>
</dbReference>
<evidence type="ECO:0000313" key="3">
    <source>
        <dbReference type="Proteomes" id="UP000241462"/>
    </source>
</evidence>
<sequence>MRGYKDELELCSSLRTYPAVYDVSLNGDEETKAVCDDVDGKLHQMEGPVKDGSTMLGCESRNHAWAVDKVHDDVDDSDSASNYSGDHDEKTFYQKKGGDDEGAEERSIASSVRCRSGWGNGIRNEIRNGTENQSRSLSPGHCLSVALRKFCVENGVAIERRGRWR</sequence>
<accession>A0A2T3AE99</accession>
<gene>
    <name evidence="2" type="ORF">BD289DRAFT_166558</name>
</gene>
<keyword evidence="3" id="KW-1185">Reference proteome</keyword>
<evidence type="ECO:0000313" key="2">
    <source>
        <dbReference type="EMBL" id="PSR93922.1"/>
    </source>
</evidence>
<feature type="compositionally biased region" description="Basic and acidic residues" evidence="1">
    <location>
        <begin position="85"/>
        <end position="107"/>
    </location>
</feature>
<reference evidence="2 3" key="1">
    <citation type="journal article" date="2018" name="Mycol. Prog.">
        <title>Coniella lustricola, a new species from submerged detritus.</title>
        <authorList>
            <person name="Raudabaugh D.B."/>
            <person name="Iturriaga T."/>
            <person name="Carver A."/>
            <person name="Mondo S."/>
            <person name="Pangilinan J."/>
            <person name="Lipzen A."/>
            <person name="He G."/>
            <person name="Amirebrahimi M."/>
            <person name="Grigoriev I.V."/>
            <person name="Miller A.N."/>
        </authorList>
    </citation>
    <scope>NUCLEOTIDE SEQUENCE [LARGE SCALE GENOMIC DNA]</scope>
    <source>
        <strain evidence="2 3">B22-T-1</strain>
    </source>
</reference>
<feature type="region of interest" description="Disordered" evidence="1">
    <location>
        <begin position="71"/>
        <end position="110"/>
    </location>
</feature>
<evidence type="ECO:0000256" key="1">
    <source>
        <dbReference type="SAM" id="MobiDB-lite"/>
    </source>
</evidence>
<organism evidence="2 3">
    <name type="scientific">Coniella lustricola</name>
    <dbReference type="NCBI Taxonomy" id="2025994"/>
    <lineage>
        <taxon>Eukaryota</taxon>
        <taxon>Fungi</taxon>
        <taxon>Dikarya</taxon>
        <taxon>Ascomycota</taxon>
        <taxon>Pezizomycotina</taxon>
        <taxon>Sordariomycetes</taxon>
        <taxon>Sordariomycetidae</taxon>
        <taxon>Diaporthales</taxon>
        <taxon>Schizoparmaceae</taxon>
        <taxon>Coniella</taxon>
    </lineage>
</organism>
<dbReference type="InParanoid" id="A0A2T3AE99"/>
<protein>
    <submittedName>
        <fullName evidence="2">Uncharacterized protein</fullName>
    </submittedName>
</protein>
<dbReference type="AlphaFoldDB" id="A0A2T3AE99"/>
<proteinExistence type="predicted"/>
<name>A0A2T3AE99_9PEZI</name>
<dbReference type="Proteomes" id="UP000241462">
    <property type="component" value="Unassembled WGS sequence"/>
</dbReference>